<evidence type="ECO:0000313" key="3">
    <source>
        <dbReference type="Proteomes" id="UP000224303"/>
    </source>
</evidence>
<evidence type="ECO:0000313" key="2">
    <source>
        <dbReference type="EMBL" id="PHL19911.1"/>
    </source>
</evidence>
<organism evidence="2 3">
    <name type="scientific">Enterococcus faecium</name>
    <name type="common">Streptococcus faecium</name>
    <dbReference type="NCBI Taxonomy" id="1352"/>
    <lineage>
        <taxon>Bacteria</taxon>
        <taxon>Bacillati</taxon>
        <taxon>Bacillota</taxon>
        <taxon>Bacilli</taxon>
        <taxon>Lactobacillales</taxon>
        <taxon>Enterococcaceae</taxon>
        <taxon>Enterococcus</taxon>
    </lineage>
</organism>
<name>A0A2G0E623_ENTFC</name>
<keyword evidence="1" id="KW-0812">Transmembrane</keyword>
<dbReference type="InterPro" id="IPR051088">
    <property type="entry name" value="PTS_Sugar-EIIC/EIIB"/>
</dbReference>
<feature type="transmembrane region" description="Helical" evidence="1">
    <location>
        <begin position="16"/>
        <end position="35"/>
    </location>
</feature>
<dbReference type="EMBL" id="PCGC01000604">
    <property type="protein sequence ID" value="PHL19911.1"/>
    <property type="molecule type" value="Genomic_DNA"/>
</dbReference>
<reference evidence="2 3" key="1">
    <citation type="submission" date="2017-10" db="EMBL/GenBank/DDBJ databases">
        <title>Draft genomes of the Enterococcus faecium isolated from human feces before and after Helicobacter pylori eradication therapy.</title>
        <authorList>
            <person name="Prianichniikov N.A."/>
            <person name="Glushchenko O.E."/>
            <person name="Malakhova M.V."/>
        </authorList>
    </citation>
    <scope>NUCLEOTIDE SEQUENCE [LARGE SCALE GENOMIC DNA]</scope>
    <source>
        <strain evidence="2 3">Hp_5-7</strain>
    </source>
</reference>
<comment type="caution">
    <text evidence="2">The sequence shown here is derived from an EMBL/GenBank/DDBJ whole genome shotgun (WGS) entry which is preliminary data.</text>
</comment>
<dbReference type="GO" id="GO:0005886">
    <property type="term" value="C:plasma membrane"/>
    <property type="evidence" value="ECO:0007669"/>
    <property type="project" value="TreeGrafter"/>
</dbReference>
<proteinExistence type="predicted"/>
<dbReference type="PANTHER" id="PTHR33989">
    <property type="match status" value="1"/>
</dbReference>
<dbReference type="Proteomes" id="UP000224303">
    <property type="component" value="Unassembled WGS sequence"/>
</dbReference>
<dbReference type="PANTHER" id="PTHR33989:SF10">
    <property type="entry name" value="PERMEASE IIC COMPONENT"/>
    <property type="match status" value="1"/>
</dbReference>
<feature type="non-terminal residue" evidence="2">
    <location>
        <position position="1"/>
    </location>
</feature>
<feature type="transmembrane region" description="Helical" evidence="1">
    <location>
        <begin position="68"/>
        <end position="90"/>
    </location>
</feature>
<sequence length="100" mass="10554">ITEPIMFGLPVVMNPIYMIPCAIIPSINLIIAYAATSLGIISKTVAAAPWITPPVIQSFIATGGDIRAAVLTVILIILDVFLFLPFVLAANKAKLAEGGY</sequence>
<dbReference type="GO" id="GO:1901264">
    <property type="term" value="P:carbohydrate derivative transport"/>
    <property type="evidence" value="ECO:0007669"/>
    <property type="project" value="TreeGrafter"/>
</dbReference>
<gene>
    <name evidence="2" type="ORF">CQR37_17575</name>
</gene>
<dbReference type="AlphaFoldDB" id="A0A2G0E623"/>
<keyword evidence="2" id="KW-0762">Sugar transport</keyword>
<evidence type="ECO:0000256" key="1">
    <source>
        <dbReference type="SAM" id="Phobius"/>
    </source>
</evidence>
<keyword evidence="1" id="KW-0472">Membrane</keyword>
<keyword evidence="2" id="KW-0813">Transport</keyword>
<accession>A0A2G0E623</accession>
<protein>
    <submittedName>
        <fullName evidence="2">PTS sugar transporter</fullName>
    </submittedName>
</protein>
<keyword evidence="1" id="KW-1133">Transmembrane helix</keyword>